<evidence type="ECO:0000313" key="10">
    <source>
        <dbReference type="EMBL" id="RXG48463.1"/>
    </source>
</evidence>
<dbReference type="GO" id="GO:0005634">
    <property type="term" value="C:nucleus"/>
    <property type="evidence" value="ECO:0007669"/>
    <property type="project" value="UniProtKB-SubCell"/>
</dbReference>
<evidence type="ECO:0000256" key="5">
    <source>
        <dbReference type="ARBA" id="ARBA00022833"/>
    </source>
</evidence>
<dbReference type="Gene3D" id="3.30.160.60">
    <property type="entry name" value="Classic Zinc Finger"/>
    <property type="match status" value="1"/>
</dbReference>
<comment type="caution">
    <text evidence="10">The sequence shown here is derived from an EMBL/GenBank/DDBJ whole genome shotgun (WGS) entry which is preliminary data.</text>
</comment>
<dbReference type="GO" id="GO:0000978">
    <property type="term" value="F:RNA polymerase II cis-regulatory region sequence-specific DNA binding"/>
    <property type="evidence" value="ECO:0007669"/>
    <property type="project" value="TreeGrafter"/>
</dbReference>
<feature type="domain" description="C2H2-type" evidence="9">
    <location>
        <begin position="7"/>
        <end position="36"/>
    </location>
</feature>
<evidence type="ECO:0000256" key="4">
    <source>
        <dbReference type="ARBA" id="ARBA00022771"/>
    </source>
</evidence>
<organism evidence="10 11">
    <name type="scientific">Verticillium dahliae</name>
    <name type="common">Verticillium wilt</name>
    <dbReference type="NCBI Taxonomy" id="27337"/>
    <lineage>
        <taxon>Eukaryota</taxon>
        <taxon>Fungi</taxon>
        <taxon>Dikarya</taxon>
        <taxon>Ascomycota</taxon>
        <taxon>Pezizomycotina</taxon>
        <taxon>Sordariomycetes</taxon>
        <taxon>Hypocreomycetidae</taxon>
        <taxon>Glomerellales</taxon>
        <taxon>Plectosphaerellaceae</taxon>
        <taxon>Verticillium</taxon>
    </lineage>
</organism>
<accession>A0A444S4Z3</accession>
<sequence length="259" mass="28198">MMSSGNISCPGKDCGEAFASIEALNDHVKNHEGAPTYACKQCNKTFHTSHQLNRHKNRHVNRATGFRCSDCGFIFTRNDVLKLHRLRHHSPILPSNKDVVSDAKYNNLPGPAHAHANTQLPVVPNQPLSKPLPYFHPNTPNAFSFNDPCQSFGDGSSIYLEGEANQPATSAALTRDSYHVTSSADMSAVGPASPQGHATPPNALNWDSASKDHISKFGSQHCKTCANTSSRCIIKAPGIPITTRTQESKSWLGRMPFVE</sequence>
<evidence type="ECO:0000256" key="6">
    <source>
        <dbReference type="ARBA" id="ARBA00023242"/>
    </source>
</evidence>
<dbReference type="Proteomes" id="UP000288725">
    <property type="component" value="Unassembled WGS sequence"/>
</dbReference>
<keyword evidence="3" id="KW-0677">Repeat</keyword>
<dbReference type="PROSITE" id="PS50157">
    <property type="entry name" value="ZINC_FINGER_C2H2_2"/>
    <property type="match status" value="3"/>
</dbReference>
<evidence type="ECO:0000256" key="2">
    <source>
        <dbReference type="ARBA" id="ARBA00022723"/>
    </source>
</evidence>
<evidence type="ECO:0000256" key="8">
    <source>
        <dbReference type="SAM" id="MobiDB-lite"/>
    </source>
</evidence>
<evidence type="ECO:0000256" key="1">
    <source>
        <dbReference type="ARBA" id="ARBA00004123"/>
    </source>
</evidence>
<reference evidence="10 11" key="1">
    <citation type="submission" date="2018-12" db="EMBL/GenBank/DDBJ databases">
        <title>Genome of Verticillium dahliae isolate Getta Getta.</title>
        <authorList>
            <person name="Gardiner D.M."/>
        </authorList>
    </citation>
    <scope>NUCLEOTIDE SEQUENCE [LARGE SCALE GENOMIC DNA]</scope>
    <source>
        <strain evidence="10 11">Getta Getta</strain>
    </source>
</reference>
<dbReference type="SUPFAM" id="SSF57667">
    <property type="entry name" value="beta-beta-alpha zinc fingers"/>
    <property type="match status" value="2"/>
</dbReference>
<proteinExistence type="predicted"/>
<protein>
    <recommendedName>
        <fullName evidence="9">C2H2-type domain-containing protein</fullName>
    </recommendedName>
</protein>
<evidence type="ECO:0000256" key="3">
    <source>
        <dbReference type="ARBA" id="ARBA00022737"/>
    </source>
</evidence>
<evidence type="ECO:0000259" key="9">
    <source>
        <dbReference type="PROSITE" id="PS50157"/>
    </source>
</evidence>
<gene>
    <name evidence="10" type="ORF">VDGE_30329</name>
</gene>
<comment type="subcellular location">
    <subcellularLocation>
        <location evidence="1">Nucleus</location>
    </subcellularLocation>
</comment>
<dbReference type="EMBL" id="RSDZ01000024">
    <property type="protein sequence ID" value="RXG48463.1"/>
    <property type="molecule type" value="Genomic_DNA"/>
</dbReference>
<keyword evidence="6" id="KW-0539">Nucleus</keyword>
<name>A0A444S4Z3_VERDA</name>
<keyword evidence="2" id="KW-0479">Metal-binding</keyword>
<keyword evidence="5" id="KW-0862">Zinc</keyword>
<dbReference type="GO" id="GO:0008270">
    <property type="term" value="F:zinc ion binding"/>
    <property type="evidence" value="ECO:0007669"/>
    <property type="project" value="UniProtKB-KW"/>
</dbReference>
<feature type="domain" description="C2H2-type" evidence="9">
    <location>
        <begin position="66"/>
        <end position="94"/>
    </location>
</feature>
<feature type="region of interest" description="Disordered" evidence="8">
    <location>
        <begin position="182"/>
        <end position="204"/>
    </location>
</feature>
<dbReference type="PANTHER" id="PTHR23226:SF416">
    <property type="entry name" value="FI01424P"/>
    <property type="match status" value="1"/>
</dbReference>
<dbReference type="InterPro" id="IPR013087">
    <property type="entry name" value="Znf_C2H2_type"/>
</dbReference>
<dbReference type="InterPro" id="IPR036236">
    <property type="entry name" value="Znf_C2H2_sf"/>
</dbReference>
<keyword evidence="4 7" id="KW-0863">Zinc-finger</keyword>
<feature type="domain" description="C2H2-type" evidence="9">
    <location>
        <begin position="37"/>
        <end position="64"/>
    </location>
</feature>
<dbReference type="AlphaFoldDB" id="A0A444S4Z3"/>
<dbReference type="Pfam" id="PF00096">
    <property type="entry name" value="zf-C2H2"/>
    <property type="match status" value="2"/>
</dbReference>
<evidence type="ECO:0000313" key="11">
    <source>
        <dbReference type="Proteomes" id="UP000288725"/>
    </source>
</evidence>
<evidence type="ECO:0000256" key="7">
    <source>
        <dbReference type="PROSITE-ProRule" id="PRU00042"/>
    </source>
</evidence>
<dbReference type="PANTHER" id="PTHR23226">
    <property type="entry name" value="ZINC FINGER AND SCAN DOMAIN-CONTAINING"/>
    <property type="match status" value="1"/>
</dbReference>
<dbReference type="GO" id="GO:0000981">
    <property type="term" value="F:DNA-binding transcription factor activity, RNA polymerase II-specific"/>
    <property type="evidence" value="ECO:0007669"/>
    <property type="project" value="TreeGrafter"/>
</dbReference>
<dbReference type="PROSITE" id="PS00028">
    <property type="entry name" value="ZINC_FINGER_C2H2_1"/>
    <property type="match status" value="3"/>
</dbReference>
<dbReference type="SMART" id="SM00355">
    <property type="entry name" value="ZnF_C2H2"/>
    <property type="match status" value="3"/>
</dbReference>